<proteinExistence type="predicted"/>
<protein>
    <submittedName>
        <fullName evidence="1">Uncharacterized protein</fullName>
    </submittedName>
</protein>
<keyword evidence="2" id="KW-1185">Reference proteome</keyword>
<evidence type="ECO:0000313" key="2">
    <source>
        <dbReference type="Proteomes" id="UP001239994"/>
    </source>
</evidence>
<reference evidence="1" key="1">
    <citation type="submission" date="2023-03" db="EMBL/GenBank/DDBJ databases">
        <title>Electrophorus voltai genome.</title>
        <authorList>
            <person name="Bian C."/>
        </authorList>
    </citation>
    <scope>NUCLEOTIDE SEQUENCE</scope>
    <source>
        <strain evidence="1">CB-2022</strain>
        <tissue evidence="1">Muscle</tissue>
    </source>
</reference>
<dbReference type="Proteomes" id="UP001239994">
    <property type="component" value="Unassembled WGS sequence"/>
</dbReference>
<organism evidence="1 2">
    <name type="scientific">Electrophorus voltai</name>
    <dbReference type="NCBI Taxonomy" id="2609070"/>
    <lineage>
        <taxon>Eukaryota</taxon>
        <taxon>Metazoa</taxon>
        <taxon>Chordata</taxon>
        <taxon>Craniata</taxon>
        <taxon>Vertebrata</taxon>
        <taxon>Euteleostomi</taxon>
        <taxon>Actinopterygii</taxon>
        <taxon>Neopterygii</taxon>
        <taxon>Teleostei</taxon>
        <taxon>Ostariophysi</taxon>
        <taxon>Gymnotiformes</taxon>
        <taxon>Gymnotoidei</taxon>
        <taxon>Gymnotidae</taxon>
        <taxon>Electrophorus</taxon>
    </lineage>
</organism>
<dbReference type="EMBL" id="JAROKS010000007">
    <property type="protein sequence ID" value="KAK1802313.1"/>
    <property type="molecule type" value="Genomic_DNA"/>
</dbReference>
<comment type="caution">
    <text evidence="1">The sequence shown here is derived from an EMBL/GenBank/DDBJ whole genome shotgun (WGS) entry which is preliminary data.</text>
</comment>
<gene>
    <name evidence="1" type="ORF">P4O66_021777</name>
</gene>
<accession>A0AAD8ZQB1</accession>
<feature type="non-terminal residue" evidence="1">
    <location>
        <position position="1"/>
    </location>
</feature>
<dbReference type="AlphaFoldDB" id="A0AAD8ZQB1"/>
<name>A0AAD8ZQB1_9TELE</name>
<sequence>SHGVSRHLTVSHAISQCLTASHSVSRYLTASHSVSRHLTASHGISQRLTASHGISRRLMASHSVSRRLTVSHGVSRYLKAPDGIPRHLTTSHVRCQKFSYHTESLYQGLKLVEEQAKGETAWDQTHMWVCSCASEAAPGPVPARCEPLQISAALGCHPGARTAWASSGTFSPSAVNNTNVPESLQLISHRQKVLAPQKVWRLPLTVRRGVLNPGRLRNTLVGMGSGTQSAAEQRDRDWNAIC</sequence>
<evidence type="ECO:0000313" key="1">
    <source>
        <dbReference type="EMBL" id="KAK1802313.1"/>
    </source>
</evidence>